<evidence type="ECO:0000313" key="2">
    <source>
        <dbReference type="EMBL" id="VTJ58712.1"/>
    </source>
</evidence>
<dbReference type="EMBL" id="CABDUW010000107">
    <property type="protein sequence ID" value="VTJ58712.1"/>
    <property type="molecule type" value="Genomic_DNA"/>
</dbReference>
<gene>
    <name evidence="2" type="ORF">MONAX_5E029548</name>
</gene>
<organism evidence="2 3">
    <name type="scientific">Marmota monax</name>
    <name type="common">Woodchuck</name>
    <dbReference type="NCBI Taxonomy" id="9995"/>
    <lineage>
        <taxon>Eukaryota</taxon>
        <taxon>Metazoa</taxon>
        <taxon>Chordata</taxon>
        <taxon>Craniata</taxon>
        <taxon>Vertebrata</taxon>
        <taxon>Euteleostomi</taxon>
        <taxon>Mammalia</taxon>
        <taxon>Eutheria</taxon>
        <taxon>Euarchontoglires</taxon>
        <taxon>Glires</taxon>
        <taxon>Rodentia</taxon>
        <taxon>Sciuromorpha</taxon>
        <taxon>Sciuridae</taxon>
        <taxon>Xerinae</taxon>
        <taxon>Marmotini</taxon>
        <taxon>Marmota</taxon>
    </lineage>
</organism>
<feature type="compositionally biased region" description="Low complexity" evidence="1">
    <location>
        <begin position="27"/>
        <end position="37"/>
    </location>
</feature>
<comment type="caution">
    <text evidence="2">The sequence shown here is derived from an EMBL/GenBank/DDBJ whole genome shotgun (WGS) entry which is preliminary data.</text>
</comment>
<protein>
    <submittedName>
        <fullName evidence="2">Uncharacterized protein</fullName>
    </submittedName>
</protein>
<evidence type="ECO:0000313" key="3">
    <source>
        <dbReference type="Proteomes" id="UP000335636"/>
    </source>
</evidence>
<sequence>MPPQLGLPAWAGSARAPPPQARLRDVSAPSSQLSASSRLVTPRCGEKGRGRAVRHPLPAAGAPPERPSEPSTPALLLPVRSGPSVPPPADGAGIAVDNGCWTSAR</sequence>
<keyword evidence="3" id="KW-1185">Reference proteome</keyword>
<dbReference type="AlphaFoldDB" id="A0A5E4AQE8"/>
<proteinExistence type="predicted"/>
<evidence type="ECO:0000256" key="1">
    <source>
        <dbReference type="SAM" id="MobiDB-lite"/>
    </source>
</evidence>
<reference evidence="2" key="1">
    <citation type="submission" date="2019-04" db="EMBL/GenBank/DDBJ databases">
        <authorList>
            <person name="Alioto T."/>
            <person name="Alioto T."/>
        </authorList>
    </citation>
    <scope>NUCLEOTIDE SEQUENCE [LARGE SCALE GENOMIC DNA]</scope>
</reference>
<name>A0A5E4AQE8_MARMO</name>
<accession>A0A5E4AQE8</accession>
<dbReference type="Proteomes" id="UP000335636">
    <property type="component" value="Unassembled WGS sequence"/>
</dbReference>
<feature type="region of interest" description="Disordered" evidence="1">
    <location>
        <begin position="1"/>
        <end position="105"/>
    </location>
</feature>